<evidence type="ECO:0000313" key="2">
    <source>
        <dbReference type="EMBL" id="KAF4710199.1"/>
    </source>
</evidence>
<evidence type="ECO:0000256" key="1">
    <source>
        <dbReference type="SAM" id="SignalP"/>
    </source>
</evidence>
<dbReference type="AlphaFoldDB" id="A0A7J6QNP6"/>
<dbReference type="Proteomes" id="UP000574390">
    <property type="component" value="Unassembled WGS sequence"/>
</dbReference>
<organism evidence="2 3">
    <name type="scientific">Perkinsus olseni</name>
    <name type="common">Perkinsus atlanticus</name>
    <dbReference type="NCBI Taxonomy" id="32597"/>
    <lineage>
        <taxon>Eukaryota</taxon>
        <taxon>Sar</taxon>
        <taxon>Alveolata</taxon>
        <taxon>Perkinsozoa</taxon>
        <taxon>Perkinsea</taxon>
        <taxon>Perkinsida</taxon>
        <taxon>Perkinsidae</taxon>
        <taxon>Perkinsus</taxon>
    </lineage>
</organism>
<protein>
    <submittedName>
        <fullName evidence="2">Uncharacterized protein</fullName>
    </submittedName>
</protein>
<reference evidence="2 3" key="1">
    <citation type="submission" date="2020-04" db="EMBL/GenBank/DDBJ databases">
        <title>Perkinsus olseni comparative genomics.</title>
        <authorList>
            <person name="Bogema D.R."/>
        </authorList>
    </citation>
    <scope>NUCLEOTIDE SEQUENCE [LARGE SCALE GENOMIC DNA]</scope>
    <source>
        <strain evidence="2">ATCC PRA-205</strain>
    </source>
</reference>
<feature type="signal peptide" evidence="1">
    <location>
        <begin position="1"/>
        <end position="20"/>
    </location>
</feature>
<name>A0A7J6QNP6_PEROL</name>
<accession>A0A7J6QNP6</accession>
<evidence type="ECO:0000313" key="3">
    <source>
        <dbReference type="Proteomes" id="UP000574390"/>
    </source>
</evidence>
<comment type="caution">
    <text evidence="2">The sequence shown here is derived from an EMBL/GenBank/DDBJ whole genome shotgun (WGS) entry which is preliminary data.</text>
</comment>
<gene>
    <name evidence="2" type="ORF">FOZ62_031799</name>
</gene>
<proteinExistence type="predicted"/>
<keyword evidence="1" id="KW-0732">Signal</keyword>
<feature type="chain" id="PRO_5029509303" evidence="1">
    <location>
        <begin position="21"/>
        <end position="317"/>
    </location>
</feature>
<dbReference type="EMBL" id="JABANM010028132">
    <property type="protein sequence ID" value="KAF4710199.1"/>
    <property type="molecule type" value="Genomic_DNA"/>
</dbReference>
<sequence length="317" mass="34070">MLNLLSTWLMAAHLLIAATADEIIGTFTHDAVRWKMTFDIDKDSNVVLTFEVPGKEPFVGLSFPLSGGPEDYNNASMAWCSAKSCSDLVAVRYANGEISTWDVSIGECCTVVLATSGRGSSSRERLHLPLDSERLSAASASWVFGGQTPTLPKVYDFSGDLLSATYSALCPSTGQRLALGGASPNYREAFAFINNKNPVDPRVPSIGVDMKPFFAVTILSIICLNIAVVDHDLVANGHKDPNTLIVQPDVVPRDGYQLSHDDSVIMDSPEVVGRILATYGHCATCTACWRSVIGMFWGHCWIITGTCGGDSCDCCSS</sequence>